<proteinExistence type="predicted"/>
<reference evidence="2 3" key="1">
    <citation type="submission" date="2015-03" db="EMBL/GenBank/DDBJ databases">
        <title>Genome sequence of Pseudoalteromonas aurantia.</title>
        <authorList>
            <person name="Xie B.-B."/>
            <person name="Rong J.-C."/>
            <person name="Qin Q.-L."/>
            <person name="Zhang Y.-Z."/>
        </authorList>
    </citation>
    <scope>NUCLEOTIDE SEQUENCE [LARGE SCALE GENOMIC DNA]</scope>
    <source>
        <strain evidence="2 3">208</strain>
    </source>
</reference>
<evidence type="ECO:0000259" key="1">
    <source>
        <dbReference type="Pfam" id="PF14024"/>
    </source>
</evidence>
<feature type="domain" description="DUF4240" evidence="1">
    <location>
        <begin position="1"/>
        <end position="125"/>
    </location>
</feature>
<keyword evidence="3" id="KW-1185">Reference proteome</keyword>
<gene>
    <name evidence="2" type="ORF">PAUR_b0086</name>
</gene>
<comment type="caution">
    <text evidence="2">The sequence shown here is derived from an EMBL/GenBank/DDBJ whole genome shotgun (WGS) entry which is preliminary data.</text>
</comment>
<dbReference type="EMBL" id="AQGV01000015">
    <property type="protein sequence ID" value="MBE0370126.1"/>
    <property type="molecule type" value="Genomic_DNA"/>
</dbReference>
<protein>
    <recommendedName>
        <fullName evidence="1">DUF4240 domain-containing protein</fullName>
    </recommendedName>
</protein>
<accession>A0ABR9EGM7</accession>
<organism evidence="2 3">
    <name type="scientific">Pseudoalteromonas aurantia 208</name>
    <dbReference type="NCBI Taxonomy" id="1314867"/>
    <lineage>
        <taxon>Bacteria</taxon>
        <taxon>Pseudomonadati</taxon>
        <taxon>Pseudomonadota</taxon>
        <taxon>Gammaproteobacteria</taxon>
        <taxon>Alteromonadales</taxon>
        <taxon>Pseudoalteromonadaceae</taxon>
        <taxon>Pseudoalteromonas</taxon>
    </lineage>
</organism>
<evidence type="ECO:0000313" key="2">
    <source>
        <dbReference type="EMBL" id="MBE0370126.1"/>
    </source>
</evidence>
<evidence type="ECO:0000313" key="3">
    <source>
        <dbReference type="Proteomes" id="UP000615755"/>
    </source>
</evidence>
<name>A0ABR9EGM7_9GAMM</name>
<sequence length="169" mass="19740">MNLDLFWQTITIDVEIEDKNSHLKSLLESLSNDDIEAFDTHYNTQLRRLWHWDIWGAAFVTCGCNTEYDFLDFCNWLLTQGKETVDNIISDPDALISVENIPLKDGLPYPYCDELDLVSGLLYEERNGNELPYHNVVNFAPQGKKFKSKPKLLKQVYPQLFNKYWTKGK</sequence>
<dbReference type="Proteomes" id="UP000615755">
    <property type="component" value="Unassembled WGS sequence"/>
</dbReference>
<dbReference type="InterPro" id="IPR025334">
    <property type="entry name" value="DUF4240"/>
</dbReference>
<dbReference type="Pfam" id="PF14024">
    <property type="entry name" value="DUF4240"/>
    <property type="match status" value="1"/>
</dbReference>